<proteinExistence type="predicted"/>
<reference evidence="2 3" key="1">
    <citation type="submission" date="2011-09" db="EMBL/GenBank/DDBJ databases">
        <title>The draft genome of Paenibacillus lactis 154.</title>
        <authorList>
            <consortium name="US DOE Joint Genome Institute (JGI-PGF)"/>
            <person name="Lucas S."/>
            <person name="Han J."/>
            <person name="Lapidus A."/>
            <person name="Cheng J.-F."/>
            <person name="Goodwin L."/>
            <person name="Pitluck S."/>
            <person name="Peters L."/>
            <person name="Land M.L."/>
            <person name="Hauser L."/>
            <person name="Siebers A."/>
            <person name="Thelen M."/>
            <person name="Hugenholtz P."/>
            <person name="Allgaier M."/>
            <person name="Woyke T.J."/>
        </authorList>
    </citation>
    <scope>NUCLEOTIDE SEQUENCE [LARGE SCALE GENOMIC DNA]</scope>
    <source>
        <strain evidence="2 3">154</strain>
    </source>
</reference>
<dbReference type="AlphaFoldDB" id="G4HGH2"/>
<gene>
    <name evidence="2" type="ORF">PaelaDRAFT_2959</name>
</gene>
<accession>G4HGH2</accession>
<protein>
    <recommendedName>
        <fullName evidence="4">Lipoprotein</fullName>
    </recommendedName>
</protein>
<evidence type="ECO:0000313" key="2">
    <source>
        <dbReference type="EMBL" id="EHB63845.1"/>
    </source>
</evidence>
<feature type="signal peptide" evidence="1">
    <location>
        <begin position="1"/>
        <end position="24"/>
    </location>
</feature>
<feature type="chain" id="PRO_5003463789" description="Lipoprotein" evidence="1">
    <location>
        <begin position="25"/>
        <end position="172"/>
    </location>
</feature>
<dbReference type="RefSeq" id="WP_007130127.1">
    <property type="nucleotide sequence ID" value="NZ_AGIP01000006.1"/>
</dbReference>
<dbReference type="OrthoDB" id="2610419at2"/>
<keyword evidence="1" id="KW-0732">Signal</keyword>
<name>G4HGH2_9BACL</name>
<dbReference type="EMBL" id="AGIP01000006">
    <property type="protein sequence ID" value="EHB63845.1"/>
    <property type="molecule type" value="Genomic_DNA"/>
</dbReference>
<evidence type="ECO:0000256" key="1">
    <source>
        <dbReference type="SAM" id="SignalP"/>
    </source>
</evidence>
<dbReference type="eggNOG" id="ENOG5030737">
    <property type="taxonomic scope" value="Bacteria"/>
</dbReference>
<dbReference type="PROSITE" id="PS51257">
    <property type="entry name" value="PROKAR_LIPOPROTEIN"/>
    <property type="match status" value="1"/>
</dbReference>
<sequence length="172" mass="19395">MKIQLKFTLLVCLLISILSGCTKAPDSPALENQLKSVLEKASISFDKILHYEVVDNGIVVFYTHDDSLNESYIEYNSGKWKLVNSSGSASLVDKDIPISYVWDYSETVPFRIVYGSINQGDIEQIKVNGEVTNKITLSDGLTFWYLILEEPYYADSKLEAFSANGDLIYEKK</sequence>
<dbReference type="STRING" id="743719.PaelaDRAFT_2959"/>
<dbReference type="Proteomes" id="UP000003891">
    <property type="component" value="Unassembled WGS sequence"/>
</dbReference>
<organism evidence="2 3">
    <name type="scientific">Paenibacillus lactis 154</name>
    <dbReference type="NCBI Taxonomy" id="743719"/>
    <lineage>
        <taxon>Bacteria</taxon>
        <taxon>Bacillati</taxon>
        <taxon>Bacillota</taxon>
        <taxon>Bacilli</taxon>
        <taxon>Bacillales</taxon>
        <taxon>Paenibacillaceae</taxon>
        <taxon>Paenibacillus</taxon>
    </lineage>
</organism>
<evidence type="ECO:0008006" key="4">
    <source>
        <dbReference type="Google" id="ProtNLM"/>
    </source>
</evidence>
<evidence type="ECO:0000313" key="3">
    <source>
        <dbReference type="Proteomes" id="UP000003891"/>
    </source>
</evidence>